<dbReference type="PANTHER" id="PTHR43261:SF1">
    <property type="entry name" value="RIBOSOME-RELEASING FACTOR 2, MITOCHONDRIAL"/>
    <property type="match status" value="1"/>
</dbReference>
<dbReference type="InterPro" id="IPR005225">
    <property type="entry name" value="Small_GTP-bd"/>
</dbReference>
<dbReference type="InterPro" id="IPR020568">
    <property type="entry name" value="Ribosomal_Su5_D2-typ_SF"/>
</dbReference>
<dbReference type="SUPFAM" id="SSF52540">
    <property type="entry name" value="P-loop containing nucleoside triphosphate hydrolases"/>
    <property type="match status" value="1"/>
</dbReference>
<reference evidence="7 8" key="1">
    <citation type="submission" date="2019-03" db="EMBL/GenBank/DDBJ databases">
        <title>Genomic Encyclopedia of Type Strains, Phase IV (KMG-IV): sequencing the most valuable type-strain genomes for metagenomic binning, comparative biology and taxonomic classification.</title>
        <authorList>
            <person name="Goeker M."/>
        </authorList>
    </citation>
    <scope>NUCLEOTIDE SEQUENCE [LARGE SCALE GENOMIC DNA]</scope>
    <source>
        <strain evidence="7 8">DSM 13587</strain>
    </source>
</reference>
<feature type="domain" description="Tr-type G" evidence="6">
    <location>
        <begin position="8"/>
        <end position="279"/>
    </location>
</feature>
<dbReference type="PRINTS" id="PR00315">
    <property type="entry name" value="ELONGATNFCT"/>
</dbReference>
<keyword evidence="8" id="KW-1185">Reference proteome</keyword>
<dbReference type="RefSeq" id="WP_132976686.1">
    <property type="nucleotide sequence ID" value="NZ_SMAO01000003.1"/>
</dbReference>
<dbReference type="SMART" id="SM00838">
    <property type="entry name" value="EFG_C"/>
    <property type="match status" value="1"/>
</dbReference>
<gene>
    <name evidence="7" type="ORF">EDC35_103398</name>
</gene>
<comment type="caution">
    <text evidence="7">The sequence shown here is derived from an EMBL/GenBank/DDBJ whole genome shotgun (WGS) entry which is preliminary data.</text>
</comment>
<dbReference type="Gene3D" id="3.40.50.300">
    <property type="entry name" value="P-loop containing nucleotide triphosphate hydrolases"/>
    <property type="match status" value="1"/>
</dbReference>
<dbReference type="EMBL" id="SMAO01000003">
    <property type="protein sequence ID" value="TCT22299.1"/>
    <property type="molecule type" value="Genomic_DNA"/>
</dbReference>
<dbReference type="SMART" id="SM00889">
    <property type="entry name" value="EFG_IV"/>
    <property type="match status" value="1"/>
</dbReference>
<dbReference type="InterPro" id="IPR041095">
    <property type="entry name" value="EFG_II"/>
</dbReference>
<evidence type="ECO:0000256" key="5">
    <source>
        <dbReference type="ARBA" id="ARBA00024731"/>
    </source>
</evidence>
<dbReference type="SUPFAM" id="SSF54980">
    <property type="entry name" value="EF-G C-terminal domain-like"/>
    <property type="match status" value="2"/>
</dbReference>
<dbReference type="FunFam" id="3.30.70.870:FF:000002">
    <property type="entry name" value="Translation elongation factor 2"/>
    <property type="match status" value="1"/>
</dbReference>
<dbReference type="InterPro" id="IPR004161">
    <property type="entry name" value="EFTu-like_2"/>
</dbReference>
<dbReference type="SUPFAM" id="SSF54211">
    <property type="entry name" value="Ribosomal protein S5 domain 2-like"/>
    <property type="match status" value="1"/>
</dbReference>
<dbReference type="Pfam" id="PF14492">
    <property type="entry name" value="EFG_III"/>
    <property type="match status" value="1"/>
</dbReference>
<dbReference type="InterPro" id="IPR005517">
    <property type="entry name" value="Transl_elong_EFG/EF2_IV"/>
</dbReference>
<proteinExistence type="predicted"/>
<evidence type="ECO:0000313" key="7">
    <source>
        <dbReference type="EMBL" id="TCT22299.1"/>
    </source>
</evidence>
<dbReference type="GO" id="GO:0005525">
    <property type="term" value="F:GTP binding"/>
    <property type="evidence" value="ECO:0007669"/>
    <property type="project" value="UniProtKB-KW"/>
</dbReference>
<dbReference type="Gene3D" id="3.30.70.870">
    <property type="entry name" value="Elongation Factor G (Translational Gtpase), domain 3"/>
    <property type="match status" value="1"/>
</dbReference>
<dbReference type="GO" id="GO:0003924">
    <property type="term" value="F:GTPase activity"/>
    <property type="evidence" value="ECO:0007669"/>
    <property type="project" value="InterPro"/>
</dbReference>
<dbReference type="Pfam" id="PF00009">
    <property type="entry name" value="GTP_EFTU"/>
    <property type="match status" value="1"/>
</dbReference>
<dbReference type="Gene3D" id="3.30.70.240">
    <property type="match status" value="1"/>
</dbReference>
<dbReference type="InterPro" id="IPR035647">
    <property type="entry name" value="EFG_III/V"/>
</dbReference>
<dbReference type="InterPro" id="IPR035649">
    <property type="entry name" value="EFG_V"/>
</dbReference>
<evidence type="ECO:0000256" key="4">
    <source>
        <dbReference type="ARBA" id="ARBA00023134"/>
    </source>
</evidence>
<evidence type="ECO:0000256" key="2">
    <source>
        <dbReference type="ARBA" id="ARBA00022768"/>
    </source>
</evidence>
<dbReference type="Gene3D" id="2.40.30.10">
    <property type="entry name" value="Translation factors"/>
    <property type="match status" value="1"/>
</dbReference>
<keyword evidence="3" id="KW-0648">Protein biosynthesis</keyword>
<dbReference type="SUPFAM" id="SSF50447">
    <property type="entry name" value="Translation proteins"/>
    <property type="match status" value="1"/>
</dbReference>
<keyword evidence="1" id="KW-0547">Nucleotide-binding</keyword>
<dbReference type="Pfam" id="PF03764">
    <property type="entry name" value="EFG_IV"/>
    <property type="match status" value="1"/>
</dbReference>
<dbReference type="InterPro" id="IPR000640">
    <property type="entry name" value="EFG_V-like"/>
</dbReference>
<dbReference type="GO" id="GO:0032790">
    <property type="term" value="P:ribosome disassembly"/>
    <property type="evidence" value="ECO:0007669"/>
    <property type="project" value="TreeGrafter"/>
</dbReference>
<dbReference type="Pfam" id="PF00679">
    <property type="entry name" value="EFG_C"/>
    <property type="match status" value="1"/>
</dbReference>
<dbReference type="InterPro" id="IPR009000">
    <property type="entry name" value="Transl_B-barrel_sf"/>
</dbReference>
<dbReference type="InterPro" id="IPR027417">
    <property type="entry name" value="P-loop_NTPase"/>
</dbReference>
<protein>
    <submittedName>
        <fullName evidence="7">Elongation factor G</fullName>
    </submittedName>
</protein>
<evidence type="ECO:0000256" key="3">
    <source>
        <dbReference type="ARBA" id="ARBA00022917"/>
    </source>
</evidence>
<dbReference type="GO" id="GO:0097216">
    <property type="term" value="F:guanosine tetraphosphate binding"/>
    <property type="evidence" value="ECO:0007669"/>
    <property type="project" value="UniProtKB-ARBA"/>
</dbReference>
<keyword evidence="4" id="KW-0342">GTP-binding</keyword>
<dbReference type="GO" id="GO:0003746">
    <property type="term" value="F:translation elongation factor activity"/>
    <property type="evidence" value="ECO:0007669"/>
    <property type="project" value="UniProtKB-KW"/>
</dbReference>
<dbReference type="Pfam" id="PF03144">
    <property type="entry name" value="GTP_EFTU_D2"/>
    <property type="match status" value="1"/>
</dbReference>
<organism evidence="7 8">
    <name type="scientific">Thiobaca trueperi</name>
    <dbReference type="NCBI Taxonomy" id="127458"/>
    <lineage>
        <taxon>Bacteria</taxon>
        <taxon>Pseudomonadati</taxon>
        <taxon>Pseudomonadota</taxon>
        <taxon>Gammaproteobacteria</taxon>
        <taxon>Chromatiales</taxon>
        <taxon>Chromatiaceae</taxon>
        <taxon>Thiobaca</taxon>
    </lineage>
</organism>
<dbReference type="FunFam" id="3.30.70.240:FF:000001">
    <property type="entry name" value="Elongation factor G"/>
    <property type="match status" value="1"/>
</dbReference>
<dbReference type="OrthoDB" id="9804431at2"/>
<sequence length="683" mass="74274">MKNPSRLSHVRNIGVAAHVDAGKTTLTERILFYTGASYKIGEVHDGAAHMDYLAEEQRHGITITAAVTKAPWRDHLLQLIDTPGHVDFTIEVERAMRVLDGCILVLDGVRGVEPQTETVWRQRSHFKLPTLFFVNKMDRPGADFVRSLAAIRQRLKTEPAPITVPVMELGGVVHLIDQTLIRFTGEQGEMVIVEPCPDPLWVSLADLRESLLLAAAEIDDELAECVLANEAPAPEALRTAIRRGTLAGLLCPCYGGSALRNLGVQPLLDGVLDFLPAPLDRPPAIADLPDGAQESIHMSNDGPLAALAFKVQLWEGRRHVFARLYRGVLKPGDTVEFRTGDGRLQHEQVARLFEVDAGKKTRLDQAEAGQIVLLAGLRFAATGDTLCTPGHVLNLERIATHAPVLGLAIEPAAGTDEDKLLEILHKVQQEDPTLRVEEDPETGQRLLRGMGELHLQIVLERLEREFGLQVRSGRPAVAVRETIRRAARADALFAPPPISDPRQPDRMARVTVALEPLSRGAGERILLKPQILPTGSELTPAQSHAIEEAIKGALASGPLQGAQVLDLLVEVIEVELFGQGSTLEVLAAAAGKAMRQALESAQPALMHPIMRVEVVAPEVSLGVVLGDLQARQAIIQDTAPHGDQVAIQLEAALDTLLGYTTSLRSLTQGRGQFSMEFDRFDLC</sequence>
<keyword evidence="2 7" id="KW-0251">Elongation factor</keyword>
<dbReference type="CDD" id="cd03713">
    <property type="entry name" value="EFG_mtEFG_C"/>
    <property type="match status" value="1"/>
</dbReference>
<accession>A0A4R3N649</accession>
<dbReference type="InterPro" id="IPR000795">
    <property type="entry name" value="T_Tr_GTP-bd_dom"/>
</dbReference>
<dbReference type="FunFam" id="3.40.50.300:FF:000514">
    <property type="entry name" value="Ribosome-releasing factor 2, mitochondrial"/>
    <property type="match status" value="1"/>
</dbReference>
<evidence type="ECO:0000313" key="8">
    <source>
        <dbReference type="Proteomes" id="UP000295717"/>
    </source>
</evidence>
<dbReference type="AlphaFoldDB" id="A0A4R3N649"/>
<dbReference type="InterPro" id="IPR009022">
    <property type="entry name" value="EFG_III"/>
</dbReference>
<dbReference type="Proteomes" id="UP000295717">
    <property type="component" value="Unassembled WGS sequence"/>
</dbReference>
<dbReference type="NCBIfam" id="TIGR00231">
    <property type="entry name" value="small_GTP"/>
    <property type="match status" value="1"/>
</dbReference>
<dbReference type="Gene3D" id="3.30.230.10">
    <property type="match status" value="1"/>
</dbReference>
<comment type="function">
    <text evidence="5">Catalyzes the GTP-dependent ribosomal translocation step during translation elongation. During this step, the ribosome changes from the pre-translocational (PRE) to the post-translocational (POST) state as the newly formed A-site-bound peptidyl-tRNA and P-site-bound deacylated tRNA move to the P and E sites, respectively. Catalyzes the coordinated movement of the two tRNA molecules, the mRNA and conformational changes in the ribosome.</text>
</comment>
<evidence type="ECO:0000259" key="6">
    <source>
        <dbReference type="PROSITE" id="PS51722"/>
    </source>
</evidence>
<dbReference type="PANTHER" id="PTHR43261">
    <property type="entry name" value="TRANSLATION ELONGATION FACTOR G-RELATED"/>
    <property type="match status" value="1"/>
</dbReference>
<evidence type="ECO:0000256" key="1">
    <source>
        <dbReference type="ARBA" id="ARBA00022741"/>
    </source>
</evidence>
<name>A0A4R3N649_9GAMM</name>
<dbReference type="InterPro" id="IPR014721">
    <property type="entry name" value="Ribsml_uS5_D2-typ_fold_subgr"/>
</dbReference>
<dbReference type="PROSITE" id="PS51722">
    <property type="entry name" value="G_TR_2"/>
    <property type="match status" value="1"/>
</dbReference>
<dbReference type="CDD" id="cd16262">
    <property type="entry name" value="EFG_III"/>
    <property type="match status" value="1"/>
</dbReference>